<evidence type="ECO:0000256" key="1">
    <source>
        <dbReference type="SAM" id="Phobius"/>
    </source>
</evidence>
<dbReference type="Pfam" id="PF00033">
    <property type="entry name" value="Cytochrome_B"/>
    <property type="match status" value="1"/>
</dbReference>
<dbReference type="InterPro" id="IPR027387">
    <property type="entry name" value="Cytb/b6-like_sf"/>
</dbReference>
<protein>
    <recommendedName>
        <fullName evidence="2">Cytochrome b/b6 N-terminal region profile domain-containing protein</fullName>
    </recommendedName>
</protein>
<keyword evidence="1" id="KW-1133">Transmembrane helix</keyword>
<keyword evidence="4" id="KW-1185">Reference proteome</keyword>
<dbReference type="PROSITE" id="PS51002">
    <property type="entry name" value="CYTB_NTER"/>
    <property type="match status" value="1"/>
</dbReference>
<feature type="transmembrane region" description="Helical" evidence="1">
    <location>
        <begin position="314"/>
        <end position="331"/>
    </location>
</feature>
<feature type="transmembrane region" description="Helical" evidence="1">
    <location>
        <begin position="211"/>
        <end position="229"/>
    </location>
</feature>
<dbReference type="GO" id="GO:0016020">
    <property type="term" value="C:membrane"/>
    <property type="evidence" value="ECO:0007669"/>
    <property type="project" value="InterPro"/>
</dbReference>
<reference evidence="3 4" key="1">
    <citation type="submission" date="2019-08" db="EMBL/GenBank/DDBJ databases">
        <title>Complete genome sequence of Thermosulfurimonas marina SU872T, an anaerobic thermophilic chemolithoautotrophic bacterium isolated from a shallow marine hydrothermal vent.</title>
        <authorList>
            <person name="Allioux M."/>
            <person name="Jebbar M."/>
            <person name="Slobodkina G."/>
            <person name="Slobodkin A."/>
            <person name="Moalic Y."/>
            <person name="Frolova A."/>
            <person name="Shao Z."/>
            <person name="Alain K."/>
        </authorList>
    </citation>
    <scope>NUCLEOTIDE SEQUENCE [LARGE SCALE GENOMIC DNA]</scope>
    <source>
        <strain evidence="3 4">SU872</strain>
    </source>
</reference>
<accession>A0A6H1WT47</accession>
<sequence>MPFPEGVPISAARLTIFPRRIFLSAPAIRAALPSPGPIFPGRLPGGFTPSNGRKVKAGSSSRYRVSPRLSWGLAATLVVVVVSGLVLAYPYREAFPFLSTLAIENVVPFGRLFRRIHYLSGLLFVVLLLWHGVEALLSESYQRRSWLRWTALTATLPLGLLLAFTGYVARGDETGRLAGYIAETLSLKIPFLGPLLNALFFGVREEGVHRAYLFHIYGTGALLLLSGIWHFRLRRLPLEDLLFWATLTLAAVPFLPLGLHGPGFHLLVKGPWFFVGIQEALRHLPPRLAGIVFPALGPMLYLGTKAWPRACGRALLLWTLLYGGLTVVGLVR</sequence>
<dbReference type="PANTHER" id="PTHR19271:SF16">
    <property type="entry name" value="CYTOCHROME B"/>
    <property type="match status" value="1"/>
</dbReference>
<organism evidence="3 4">
    <name type="scientific">Thermosulfurimonas marina</name>
    <dbReference type="NCBI Taxonomy" id="2047767"/>
    <lineage>
        <taxon>Bacteria</taxon>
        <taxon>Pseudomonadati</taxon>
        <taxon>Thermodesulfobacteriota</taxon>
        <taxon>Thermodesulfobacteria</taxon>
        <taxon>Thermodesulfobacteriales</taxon>
        <taxon>Thermodesulfobacteriaceae</taxon>
        <taxon>Thermosulfurimonas</taxon>
    </lineage>
</organism>
<dbReference type="GO" id="GO:0016491">
    <property type="term" value="F:oxidoreductase activity"/>
    <property type="evidence" value="ECO:0007669"/>
    <property type="project" value="InterPro"/>
</dbReference>
<dbReference type="EMBL" id="CP042909">
    <property type="protein sequence ID" value="QJA06296.1"/>
    <property type="molecule type" value="Genomic_DNA"/>
</dbReference>
<feature type="transmembrane region" description="Helical" evidence="1">
    <location>
        <begin position="149"/>
        <end position="169"/>
    </location>
</feature>
<feature type="transmembrane region" description="Helical" evidence="1">
    <location>
        <begin position="241"/>
        <end position="264"/>
    </location>
</feature>
<dbReference type="GO" id="GO:0009055">
    <property type="term" value="F:electron transfer activity"/>
    <property type="evidence" value="ECO:0007669"/>
    <property type="project" value="InterPro"/>
</dbReference>
<dbReference type="PANTHER" id="PTHR19271">
    <property type="entry name" value="CYTOCHROME B"/>
    <property type="match status" value="1"/>
</dbReference>
<dbReference type="InterPro" id="IPR005797">
    <property type="entry name" value="Cyt_b/b6_N"/>
</dbReference>
<feature type="domain" description="Cytochrome b/b6 N-terminal region profile" evidence="2">
    <location>
        <begin position="73"/>
        <end position="255"/>
    </location>
</feature>
<evidence type="ECO:0000313" key="3">
    <source>
        <dbReference type="EMBL" id="QJA06296.1"/>
    </source>
</evidence>
<evidence type="ECO:0000259" key="2">
    <source>
        <dbReference type="PROSITE" id="PS51002"/>
    </source>
</evidence>
<feature type="transmembrane region" description="Helical" evidence="1">
    <location>
        <begin position="116"/>
        <end position="137"/>
    </location>
</feature>
<evidence type="ECO:0000313" key="4">
    <source>
        <dbReference type="Proteomes" id="UP000501253"/>
    </source>
</evidence>
<dbReference type="Proteomes" id="UP000501253">
    <property type="component" value="Chromosome"/>
</dbReference>
<dbReference type="AlphaFoldDB" id="A0A6H1WT47"/>
<dbReference type="SUPFAM" id="SSF81342">
    <property type="entry name" value="Transmembrane di-heme cytochromes"/>
    <property type="match status" value="1"/>
</dbReference>
<gene>
    <name evidence="3" type="ORF">FVE67_05520</name>
</gene>
<dbReference type="InterPro" id="IPR016174">
    <property type="entry name" value="Di-haem_cyt_TM"/>
</dbReference>
<dbReference type="GO" id="GO:0022904">
    <property type="term" value="P:respiratory electron transport chain"/>
    <property type="evidence" value="ECO:0007669"/>
    <property type="project" value="InterPro"/>
</dbReference>
<dbReference type="KEGG" id="tmai:FVE67_05520"/>
<name>A0A6H1WT47_9BACT</name>
<dbReference type="Gene3D" id="1.20.810.10">
    <property type="entry name" value="Cytochrome Bc1 Complex, Chain C"/>
    <property type="match status" value="1"/>
</dbReference>
<feature type="transmembrane region" description="Helical" evidence="1">
    <location>
        <begin position="284"/>
        <end position="302"/>
    </location>
</feature>
<feature type="transmembrane region" description="Helical" evidence="1">
    <location>
        <begin position="69"/>
        <end position="91"/>
    </location>
</feature>
<proteinExistence type="predicted"/>
<keyword evidence="1" id="KW-0472">Membrane</keyword>
<keyword evidence="1" id="KW-0812">Transmembrane</keyword>